<evidence type="ECO:0000313" key="1">
    <source>
        <dbReference type="EMBL" id="MBM9507654.1"/>
    </source>
</evidence>
<name>A0ABS2TWD5_9ACTN</name>
<keyword evidence="2" id="KW-1185">Reference proteome</keyword>
<gene>
    <name evidence="1" type="ORF">ITX44_24540</name>
</gene>
<dbReference type="EMBL" id="JADKYB010000013">
    <property type="protein sequence ID" value="MBM9507654.1"/>
    <property type="molecule type" value="Genomic_DNA"/>
</dbReference>
<accession>A0ABS2TWD5</accession>
<dbReference type="Proteomes" id="UP000749040">
    <property type="component" value="Unassembled WGS sequence"/>
</dbReference>
<sequence length="133" mass="14237">MQVAGVDIYVNHPVLHLGATDWVPVSLALEAAPAASCDTHVAVRVRAQRGLIKVRLFTQPQASETEGPDPEFTTVFDGSLLLPDGRIAVGDVEQLTRFVHRVGDRGEYNVRVAVDSPGPDAGAIDITVTRPSK</sequence>
<comment type="caution">
    <text evidence="1">The sequence shown here is derived from an EMBL/GenBank/DDBJ whole genome shotgun (WGS) entry which is preliminary data.</text>
</comment>
<reference evidence="1 2" key="1">
    <citation type="submission" date="2021-01" db="EMBL/GenBank/DDBJ databases">
        <title>Streptomyces acididurans sp. nov., isolated from a peat swamp forest soil.</title>
        <authorList>
            <person name="Chantavorakit T."/>
            <person name="Duangmal K."/>
        </authorList>
    </citation>
    <scope>NUCLEOTIDE SEQUENCE [LARGE SCALE GENOMIC DNA]</scope>
    <source>
        <strain evidence="1 2">KK5PA1</strain>
    </source>
</reference>
<organism evidence="1 2">
    <name type="scientific">Actinacidiphila acididurans</name>
    <dbReference type="NCBI Taxonomy" id="2784346"/>
    <lineage>
        <taxon>Bacteria</taxon>
        <taxon>Bacillati</taxon>
        <taxon>Actinomycetota</taxon>
        <taxon>Actinomycetes</taxon>
        <taxon>Kitasatosporales</taxon>
        <taxon>Streptomycetaceae</taxon>
        <taxon>Actinacidiphila</taxon>
    </lineage>
</organism>
<evidence type="ECO:0000313" key="2">
    <source>
        <dbReference type="Proteomes" id="UP000749040"/>
    </source>
</evidence>
<protein>
    <submittedName>
        <fullName evidence="1">Uncharacterized protein</fullName>
    </submittedName>
</protein>
<proteinExistence type="predicted"/>